<feature type="signal peptide" evidence="3">
    <location>
        <begin position="1"/>
        <end position="19"/>
    </location>
</feature>
<dbReference type="Gene3D" id="2.40.30.170">
    <property type="match status" value="1"/>
</dbReference>
<feature type="chain" id="PRO_5011540219" evidence="3">
    <location>
        <begin position="20"/>
        <end position="310"/>
    </location>
</feature>
<evidence type="ECO:0000256" key="2">
    <source>
        <dbReference type="ARBA" id="ARBA00023054"/>
    </source>
</evidence>
<reference evidence="4 5" key="1">
    <citation type="submission" date="2016-10" db="EMBL/GenBank/DDBJ databases">
        <authorList>
            <person name="de Groot N.N."/>
        </authorList>
    </citation>
    <scope>NUCLEOTIDE SEQUENCE [LARGE SCALE GENOMIC DNA]</scope>
    <source>
        <strain evidence="4 5">DSM 16619</strain>
    </source>
</reference>
<dbReference type="Proteomes" id="UP000198781">
    <property type="component" value="Unassembled WGS sequence"/>
</dbReference>
<dbReference type="AlphaFoldDB" id="A0A1G7CI13"/>
<evidence type="ECO:0000313" key="5">
    <source>
        <dbReference type="Proteomes" id="UP000198781"/>
    </source>
</evidence>
<keyword evidence="2" id="KW-0175">Coiled coil</keyword>
<dbReference type="STRING" id="187868.SAMN05192589_11659"/>
<dbReference type="Gene3D" id="2.40.50.100">
    <property type="match status" value="1"/>
</dbReference>
<organism evidence="4 5">
    <name type="scientific">Paracidovorax valerianellae</name>
    <dbReference type="NCBI Taxonomy" id="187868"/>
    <lineage>
        <taxon>Bacteria</taxon>
        <taxon>Pseudomonadati</taxon>
        <taxon>Pseudomonadota</taxon>
        <taxon>Betaproteobacteria</taxon>
        <taxon>Burkholderiales</taxon>
        <taxon>Comamonadaceae</taxon>
        <taxon>Paracidovorax</taxon>
    </lineage>
</organism>
<evidence type="ECO:0000256" key="3">
    <source>
        <dbReference type="SAM" id="SignalP"/>
    </source>
</evidence>
<dbReference type="OrthoDB" id="8794034at2"/>
<accession>A0A1G7CI13</accession>
<dbReference type="PANTHER" id="PTHR32347:SF27">
    <property type="entry name" value="RND EFFLUX PUMP MEMBRANE FUSION PROTEIN BARREL-SANDWICH DOMAIN-CONTAINING PROTEIN"/>
    <property type="match status" value="1"/>
</dbReference>
<dbReference type="RefSeq" id="WP_092745526.1">
    <property type="nucleotide sequence ID" value="NZ_FMZC01000016.1"/>
</dbReference>
<name>A0A1G7CI13_9BURK</name>
<dbReference type="EMBL" id="FMZC01000016">
    <property type="protein sequence ID" value="SDE38883.1"/>
    <property type="molecule type" value="Genomic_DNA"/>
</dbReference>
<dbReference type="PANTHER" id="PTHR32347">
    <property type="entry name" value="EFFLUX SYSTEM COMPONENT YKNX-RELATED"/>
    <property type="match status" value="1"/>
</dbReference>
<evidence type="ECO:0000313" key="4">
    <source>
        <dbReference type="EMBL" id="SDE38883.1"/>
    </source>
</evidence>
<dbReference type="InterPro" id="IPR050465">
    <property type="entry name" value="UPF0194_transport"/>
</dbReference>
<comment type="subcellular location">
    <subcellularLocation>
        <location evidence="1">Cell envelope</location>
    </subcellularLocation>
</comment>
<gene>
    <name evidence="4" type="ORF">SAMN05192589_11659</name>
</gene>
<keyword evidence="5" id="KW-1185">Reference proteome</keyword>
<dbReference type="PROSITE" id="PS51257">
    <property type="entry name" value="PROKAR_LIPOPROTEIN"/>
    <property type="match status" value="1"/>
</dbReference>
<dbReference type="SUPFAM" id="SSF111369">
    <property type="entry name" value="HlyD-like secretion proteins"/>
    <property type="match status" value="1"/>
</dbReference>
<dbReference type="GO" id="GO:0030313">
    <property type="term" value="C:cell envelope"/>
    <property type="evidence" value="ECO:0007669"/>
    <property type="project" value="UniProtKB-SubCell"/>
</dbReference>
<proteinExistence type="predicted"/>
<evidence type="ECO:0000256" key="1">
    <source>
        <dbReference type="ARBA" id="ARBA00004196"/>
    </source>
</evidence>
<protein>
    <submittedName>
        <fullName evidence="4">Multidrug resistance efflux pump</fullName>
    </submittedName>
</protein>
<keyword evidence="3" id="KW-0732">Signal</keyword>
<sequence>MMRIPFTPPSLLSLLPALAAALMLVACNEKTVPLSVATAAEPASAGQVAVARGKIEVPGGLLELSPAQEGMVQAVAVQEGQDVRRGQLLLRLAGEATNADAAVAESELRLAQARHQARAQRLPSLRRTAARLAEAVAAGAAEPQRSEEAQQAVRDAESELAISQAESEVARSRLAQVQAQRSRLELHAPEDGTVVRVGTQAGQRAPLAANGSAAAITLLPHRTLVVRAELNESYAAQVHVGQRASVTSDGDAVSTALPPAHVVRVSPVLGTGRLQEDLQRGPVRIVECVLEFDQAPTARVGQNVRVSFHE</sequence>